<dbReference type="Pfam" id="PF10652">
    <property type="entry name" value="DUF2480"/>
    <property type="match status" value="1"/>
</dbReference>
<dbReference type="Proteomes" id="UP001232063">
    <property type="component" value="Unassembled WGS sequence"/>
</dbReference>
<keyword evidence="2" id="KW-1185">Reference proteome</keyword>
<organism evidence="1 2">
    <name type="scientific">Xanthocytophaga agilis</name>
    <dbReference type="NCBI Taxonomy" id="3048010"/>
    <lineage>
        <taxon>Bacteria</taxon>
        <taxon>Pseudomonadati</taxon>
        <taxon>Bacteroidota</taxon>
        <taxon>Cytophagia</taxon>
        <taxon>Cytophagales</taxon>
        <taxon>Rhodocytophagaceae</taxon>
        <taxon>Xanthocytophaga</taxon>
    </lineage>
</organism>
<protein>
    <submittedName>
        <fullName evidence="1">DUF2480 family protein</fullName>
    </submittedName>
</protein>
<evidence type="ECO:0000313" key="2">
    <source>
        <dbReference type="Proteomes" id="UP001232063"/>
    </source>
</evidence>
<evidence type="ECO:0000313" key="1">
    <source>
        <dbReference type="EMBL" id="MDJ1502604.1"/>
    </source>
</evidence>
<dbReference type="AlphaFoldDB" id="A0AAE3R2L5"/>
<accession>A0AAE3R2L5</accession>
<name>A0AAE3R2L5_9BACT</name>
<sequence length="173" mass="19645">MDAEAEIVNRVANSGLLTLDLADYYHPGERIIYDLKDNLFQGLILKEKDFRQFLKEHDWSIYSGKNVAILCSEDAIVPVWAYMLLTSYLEPYANKVVFGDLQSLEQALFQDALSKITLENYINAKVVVKGCGDLPIPSYAYVEITRLLRPIVQSIMYGEPCSTVPIYKKPKNS</sequence>
<gene>
    <name evidence="1" type="ORF">QNI22_18190</name>
</gene>
<reference evidence="1" key="1">
    <citation type="submission" date="2023-05" db="EMBL/GenBank/DDBJ databases">
        <authorList>
            <person name="Zhang X."/>
        </authorList>
    </citation>
    <scope>NUCLEOTIDE SEQUENCE</scope>
    <source>
        <strain evidence="1">BD1B2-1</strain>
    </source>
</reference>
<dbReference type="RefSeq" id="WP_314512772.1">
    <property type="nucleotide sequence ID" value="NZ_JASJOU010000006.1"/>
</dbReference>
<comment type="caution">
    <text evidence="1">The sequence shown here is derived from an EMBL/GenBank/DDBJ whole genome shotgun (WGS) entry which is preliminary data.</text>
</comment>
<proteinExistence type="predicted"/>
<dbReference type="InterPro" id="IPR018914">
    <property type="entry name" value="DUF2480"/>
</dbReference>
<dbReference type="EMBL" id="JASJOU010000006">
    <property type="protein sequence ID" value="MDJ1502604.1"/>
    <property type="molecule type" value="Genomic_DNA"/>
</dbReference>